<dbReference type="RefSeq" id="WP_301129151.1">
    <property type="nucleotide sequence ID" value="NZ_JAUHPV010000006.1"/>
</dbReference>
<organism evidence="2 3">
    <name type="scientific">Demequina zhanjiangensis</name>
    <dbReference type="NCBI Taxonomy" id="3051659"/>
    <lineage>
        <taxon>Bacteria</taxon>
        <taxon>Bacillati</taxon>
        <taxon>Actinomycetota</taxon>
        <taxon>Actinomycetes</taxon>
        <taxon>Micrococcales</taxon>
        <taxon>Demequinaceae</taxon>
        <taxon>Demequina</taxon>
    </lineage>
</organism>
<dbReference type="Pfam" id="PF03479">
    <property type="entry name" value="PCC"/>
    <property type="match status" value="1"/>
</dbReference>
<dbReference type="CDD" id="cd11378">
    <property type="entry name" value="DUF296"/>
    <property type="match status" value="1"/>
</dbReference>
<reference evidence="2" key="1">
    <citation type="submission" date="2023-06" db="EMBL/GenBank/DDBJ databases">
        <title>SYSU T00b26.</title>
        <authorList>
            <person name="Gao L."/>
            <person name="Fang B.-Z."/>
            <person name="Li W.-J."/>
        </authorList>
    </citation>
    <scope>NUCLEOTIDE SEQUENCE</scope>
    <source>
        <strain evidence="2">SYSU T00b26</strain>
    </source>
</reference>
<proteinExistence type="predicted"/>
<keyword evidence="2" id="KW-0238">DNA-binding</keyword>
<dbReference type="Proteomes" id="UP001172738">
    <property type="component" value="Unassembled WGS sequence"/>
</dbReference>
<evidence type="ECO:0000259" key="1">
    <source>
        <dbReference type="PROSITE" id="PS51742"/>
    </source>
</evidence>
<gene>
    <name evidence="2" type="ORF">QQX04_11050</name>
</gene>
<sequence>MRTALLSVGRRLALALEPGDDVLGSIESACRAHGISQAVIVSCTGAFRHVRLIATHGEPGPDPDEPLTDHVDVTFLEGIGSGTVATQDDGTMSVHVHVSAGVRTEGGAAYAGHLLQGEAQYVVEVVLDEVLSPKTRRIATEATRGVPAWAFDAPSTPLPGTLA</sequence>
<evidence type="ECO:0000313" key="3">
    <source>
        <dbReference type="Proteomes" id="UP001172738"/>
    </source>
</evidence>
<protein>
    <submittedName>
        <fullName evidence="2">DNA-binding protein</fullName>
    </submittedName>
</protein>
<dbReference type="InterPro" id="IPR005175">
    <property type="entry name" value="PPC_dom"/>
</dbReference>
<dbReference type="SUPFAM" id="SSF117856">
    <property type="entry name" value="AF0104/ALDC/Ptd012-like"/>
    <property type="match status" value="1"/>
</dbReference>
<keyword evidence="3" id="KW-1185">Reference proteome</keyword>
<dbReference type="Gene3D" id="3.30.1330.80">
    <property type="entry name" value="Hypothetical protein, similar to alpha- acetolactate decarboxylase, domain 2"/>
    <property type="match status" value="1"/>
</dbReference>
<feature type="domain" description="PPC" evidence="1">
    <location>
        <begin position="6"/>
        <end position="152"/>
    </location>
</feature>
<name>A0ABT8G3M4_9MICO</name>
<evidence type="ECO:0000313" key="2">
    <source>
        <dbReference type="EMBL" id="MDN4473529.1"/>
    </source>
</evidence>
<dbReference type="EMBL" id="JAUHPV010000006">
    <property type="protein sequence ID" value="MDN4473529.1"/>
    <property type="molecule type" value="Genomic_DNA"/>
</dbReference>
<dbReference type="GO" id="GO:0003677">
    <property type="term" value="F:DNA binding"/>
    <property type="evidence" value="ECO:0007669"/>
    <property type="project" value="UniProtKB-KW"/>
</dbReference>
<comment type="caution">
    <text evidence="2">The sequence shown here is derived from an EMBL/GenBank/DDBJ whole genome shotgun (WGS) entry which is preliminary data.</text>
</comment>
<dbReference type="PROSITE" id="PS51742">
    <property type="entry name" value="PPC"/>
    <property type="match status" value="1"/>
</dbReference>
<accession>A0ABT8G3M4</accession>